<proteinExistence type="predicted"/>
<dbReference type="AlphaFoldDB" id="A0A0F9YMV6"/>
<keyword evidence="3" id="KW-1185">Reference proteome</keyword>
<dbReference type="VEuPathDB" id="MicrosporidiaDB:AAJ76_1200001144"/>
<comment type="caution">
    <text evidence="2">The sequence shown here is derived from an EMBL/GenBank/DDBJ whole genome shotgun (WGS) entry which is preliminary data.</text>
</comment>
<evidence type="ECO:0000313" key="2">
    <source>
        <dbReference type="EMBL" id="KKO74087.1"/>
    </source>
</evidence>
<protein>
    <submittedName>
        <fullName evidence="2">Uncharacterized protein</fullName>
    </submittedName>
</protein>
<feature type="compositionally biased region" description="Basic residues" evidence="1">
    <location>
        <begin position="36"/>
        <end position="47"/>
    </location>
</feature>
<sequence>MYPMRTATESIPAPRTSGSPFGRCIEGEKPINTSTKKGKKKRERKRY</sequence>
<evidence type="ECO:0000313" key="3">
    <source>
        <dbReference type="Proteomes" id="UP000034350"/>
    </source>
</evidence>
<reference evidence="2 3" key="1">
    <citation type="journal article" date="2015" name="Environ. Microbiol.">
        <title>Genome analyses suggest the presence of polyploidy and recent human-driven expansions in eight global populations of the honeybee pathogen Nosema ceranae.</title>
        <authorList>
            <person name="Pelin A."/>
            <person name="Selman M."/>
            <person name="Aris-Brosou S."/>
            <person name="Farinelli L."/>
            <person name="Corradi N."/>
        </authorList>
    </citation>
    <scope>NUCLEOTIDE SEQUENCE [LARGE SCALE GENOMIC DNA]</scope>
    <source>
        <strain evidence="2 3">PA08 1199</strain>
    </source>
</reference>
<accession>A0A0F9YMV6</accession>
<name>A0A0F9YMV6_9MICR</name>
<dbReference type="GeneID" id="36318734"/>
<feature type="region of interest" description="Disordered" evidence="1">
    <location>
        <begin position="1"/>
        <end position="47"/>
    </location>
</feature>
<dbReference type="Proteomes" id="UP000034350">
    <property type="component" value="Unassembled WGS sequence"/>
</dbReference>
<dbReference type="RefSeq" id="XP_024329829.1">
    <property type="nucleotide sequence ID" value="XM_024473837.1"/>
</dbReference>
<gene>
    <name evidence="2" type="ORF">AAJ76_1200001144</name>
</gene>
<evidence type="ECO:0000256" key="1">
    <source>
        <dbReference type="SAM" id="MobiDB-lite"/>
    </source>
</evidence>
<organism evidence="2 3">
    <name type="scientific">Vairimorpha ceranae</name>
    <dbReference type="NCBI Taxonomy" id="40302"/>
    <lineage>
        <taxon>Eukaryota</taxon>
        <taxon>Fungi</taxon>
        <taxon>Fungi incertae sedis</taxon>
        <taxon>Microsporidia</taxon>
        <taxon>Nosematidae</taxon>
        <taxon>Vairimorpha</taxon>
    </lineage>
</organism>
<dbReference type="EMBL" id="JPQZ01000120">
    <property type="protein sequence ID" value="KKO74087.1"/>
    <property type="molecule type" value="Genomic_DNA"/>
</dbReference>